<dbReference type="InterPro" id="IPR036875">
    <property type="entry name" value="Znf_CCHC_sf"/>
</dbReference>
<dbReference type="EMBL" id="LSRX01000858">
    <property type="protein sequence ID" value="OLP87495.1"/>
    <property type="molecule type" value="Genomic_DNA"/>
</dbReference>
<evidence type="ECO:0000259" key="11">
    <source>
        <dbReference type="PROSITE" id="PS50158"/>
    </source>
</evidence>
<dbReference type="PROSITE" id="PS50994">
    <property type="entry name" value="INTEGRASE"/>
    <property type="match status" value="1"/>
</dbReference>
<comment type="caution">
    <text evidence="13">The sequence shown here is derived from an EMBL/GenBank/DDBJ whole genome shotgun (WGS) entry which is preliminary data.</text>
</comment>
<dbReference type="GO" id="GO:0005886">
    <property type="term" value="C:plasma membrane"/>
    <property type="evidence" value="ECO:0007669"/>
    <property type="project" value="UniProtKB-SubCell"/>
</dbReference>
<dbReference type="InterPro" id="IPR036397">
    <property type="entry name" value="RNaseH_sf"/>
</dbReference>
<dbReference type="Pfam" id="PF07727">
    <property type="entry name" value="RVT_2"/>
    <property type="match status" value="1"/>
</dbReference>
<dbReference type="GO" id="GO:0015074">
    <property type="term" value="P:DNA integration"/>
    <property type="evidence" value="ECO:0007669"/>
    <property type="project" value="InterPro"/>
</dbReference>
<feature type="transmembrane region" description="Helical" evidence="10">
    <location>
        <begin position="189"/>
        <end position="209"/>
    </location>
</feature>
<evidence type="ECO:0000256" key="6">
    <source>
        <dbReference type="ARBA" id="ARBA00022989"/>
    </source>
</evidence>
<gene>
    <name evidence="13" type="primary">avt3</name>
    <name evidence="13" type="ORF">AK812_SmicGene31271</name>
</gene>
<evidence type="ECO:0000313" key="13">
    <source>
        <dbReference type="EMBL" id="OLP87495.1"/>
    </source>
</evidence>
<feature type="transmembrane region" description="Helical" evidence="10">
    <location>
        <begin position="586"/>
        <end position="607"/>
    </location>
</feature>
<feature type="domain" description="CCHC-type" evidence="11">
    <location>
        <begin position="1172"/>
        <end position="1188"/>
    </location>
</feature>
<feature type="transmembrane region" description="Helical" evidence="10">
    <location>
        <begin position="127"/>
        <end position="143"/>
    </location>
</feature>
<feature type="transmembrane region" description="Helical" evidence="10">
    <location>
        <begin position="406"/>
        <end position="425"/>
    </location>
</feature>
<dbReference type="GO" id="GO:0003676">
    <property type="term" value="F:nucleic acid binding"/>
    <property type="evidence" value="ECO:0007669"/>
    <property type="project" value="InterPro"/>
</dbReference>
<dbReference type="SUPFAM" id="SSF53098">
    <property type="entry name" value="Ribonuclease H-like"/>
    <property type="match status" value="1"/>
</dbReference>
<comment type="similarity">
    <text evidence="2">Belongs to the MIP/aquaporin (TC 1.A.8) family.</text>
</comment>
<evidence type="ECO:0000256" key="5">
    <source>
        <dbReference type="ARBA" id="ARBA00022692"/>
    </source>
</evidence>
<dbReference type="PROSITE" id="PS00221">
    <property type="entry name" value="MIP"/>
    <property type="match status" value="2"/>
</dbReference>
<dbReference type="OrthoDB" id="3222at2759"/>
<reference evidence="13 14" key="1">
    <citation type="submission" date="2016-02" db="EMBL/GenBank/DDBJ databases">
        <title>Genome analysis of coral dinoflagellate symbionts highlights evolutionary adaptations to a symbiotic lifestyle.</title>
        <authorList>
            <person name="Aranda M."/>
            <person name="Li Y."/>
            <person name="Liew Y.J."/>
            <person name="Baumgarten S."/>
            <person name="Simakov O."/>
            <person name="Wilson M."/>
            <person name="Piel J."/>
            <person name="Ashoor H."/>
            <person name="Bougouffa S."/>
            <person name="Bajic V.B."/>
            <person name="Ryu T."/>
            <person name="Ravasi T."/>
            <person name="Bayer T."/>
            <person name="Micklem G."/>
            <person name="Kim H."/>
            <person name="Bhak J."/>
            <person name="Lajeunesse T.C."/>
            <person name="Voolstra C.R."/>
        </authorList>
    </citation>
    <scope>NUCLEOTIDE SEQUENCE [LARGE SCALE GENOMIC DNA]</scope>
    <source>
        <strain evidence="13 14">CCMP2467</strain>
    </source>
</reference>
<dbReference type="PROSITE" id="PS50158">
    <property type="entry name" value="ZF_CCHC"/>
    <property type="match status" value="1"/>
</dbReference>
<comment type="subcellular location">
    <subcellularLocation>
        <location evidence="1">Cell membrane</location>
        <topology evidence="1">Multi-pass membrane protein</topology>
    </subcellularLocation>
</comment>
<feature type="transmembrane region" description="Helical" evidence="10">
    <location>
        <begin position="742"/>
        <end position="761"/>
    </location>
</feature>
<evidence type="ECO:0000256" key="4">
    <source>
        <dbReference type="ARBA" id="ARBA00022475"/>
    </source>
</evidence>
<dbReference type="InterPro" id="IPR013057">
    <property type="entry name" value="AA_transpt_TM"/>
</dbReference>
<evidence type="ECO:0000256" key="1">
    <source>
        <dbReference type="ARBA" id="ARBA00004651"/>
    </source>
</evidence>
<dbReference type="Pfam" id="PF00230">
    <property type="entry name" value="MIP"/>
    <property type="match status" value="2"/>
</dbReference>
<protein>
    <submittedName>
        <fullName evidence="13">Vacuolar amino acid transporter 3</fullName>
    </submittedName>
</protein>
<feature type="region of interest" description="Disordered" evidence="9">
    <location>
        <begin position="1891"/>
        <end position="1934"/>
    </location>
</feature>
<feature type="transmembrane region" description="Helical" evidence="10">
    <location>
        <begin position="767"/>
        <end position="789"/>
    </location>
</feature>
<dbReference type="Gene3D" id="1.20.1080.10">
    <property type="entry name" value="Glycerol uptake facilitator protein"/>
    <property type="match status" value="2"/>
</dbReference>
<feature type="transmembrane region" description="Helical" evidence="10">
    <location>
        <begin position="884"/>
        <end position="903"/>
    </location>
</feature>
<name>A0A1Q9CX87_SYMMI</name>
<feature type="transmembrane region" description="Helical" evidence="10">
    <location>
        <begin position="312"/>
        <end position="329"/>
    </location>
</feature>
<evidence type="ECO:0000259" key="12">
    <source>
        <dbReference type="PROSITE" id="PS50994"/>
    </source>
</evidence>
<feature type="region of interest" description="Disordered" evidence="9">
    <location>
        <begin position="1187"/>
        <end position="1207"/>
    </location>
</feature>
<accession>A0A1Q9CX87</accession>
<feature type="transmembrane region" description="Helical" evidence="10">
    <location>
        <begin position="267"/>
        <end position="300"/>
    </location>
</feature>
<feature type="transmembrane region" description="Helical" evidence="10">
    <location>
        <begin position="45"/>
        <end position="64"/>
    </location>
</feature>
<proteinExistence type="inferred from homology"/>
<dbReference type="InterPro" id="IPR023271">
    <property type="entry name" value="Aquaporin-like"/>
</dbReference>
<feature type="transmembrane region" description="Helical" evidence="10">
    <location>
        <begin position="661"/>
        <end position="682"/>
    </location>
</feature>
<dbReference type="InterPro" id="IPR013103">
    <property type="entry name" value="RVT_2"/>
</dbReference>
<evidence type="ECO:0000256" key="9">
    <source>
        <dbReference type="SAM" id="MobiDB-lite"/>
    </source>
</evidence>
<feature type="transmembrane region" description="Helical" evidence="10">
    <location>
        <begin position="702"/>
        <end position="722"/>
    </location>
</feature>
<evidence type="ECO:0000313" key="14">
    <source>
        <dbReference type="Proteomes" id="UP000186817"/>
    </source>
</evidence>
<dbReference type="InterPro" id="IPR001584">
    <property type="entry name" value="Integrase_cat-core"/>
</dbReference>
<feature type="transmembrane region" description="Helical" evidence="10">
    <location>
        <begin position="810"/>
        <end position="832"/>
    </location>
</feature>
<evidence type="ECO:0000256" key="2">
    <source>
        <dbReference type="ARBA" id="ARBA00006175"/>
    </source>
</evidence>
<sequence length="2636" mass="287656">MLAAGIRAELLQKPAADVMRSASGTLIIIPGAFSRTGILLAPLELIFIGGVEIYCMVLLVRCVRALGGGTYGDIARRAIGPIGSWAVDLSILLSQTGFVCSEILYVALNCHGALKALKLSSPMWSEANIILLQLIVVIPMSWIRQLKYFQVSNLIANTTVLLALAILLTYAIVGLAGDEVGHGIQLAGPNWMVFAGTVVFSFECINFVIPMYDAHEQKETFAPILVATLLGVCVLFVVFGAVNYLRYGEETRDVITLNLPKGTRVGHVLPFAFALASLFNVPLFLFPAATFLETLLFGAVSTPGPQTLLKINSMRTLLICTCAVISLFGKDRIDAFISLIGSFCCVPLAFIFPIICYIKIVAEISANLAKWRARWVELCFSWVPCCLSTPLGRLSNSLRSTRMTSGTWVMLMILACISPAATWAVDLMRPGWADDTSPFATGSSRFAMASAQSAEAPERALLEGQADAAYGSTPAADAQGRQAGDGPRLSPEEVLNEVMRNADEYMKIILNAFLKGLAPLFAEGLGTFALVFTVGCVVTSPTPSPWSATSIASVLMVMIYATGPISGGHLNPAVTFAMTLLGKKSFGGMVTYWLFQFMGAFTAAAVYKIVCAPHLAVVAPVPPFNAGYAAGGELLYTAMLVFVVLCCAVAKKNTPNQFYGLAIGFVVLAGGHAVGRISGAALNPAVSLPLGLGSGKDPHWALVWFAAELAGAALAAGAYRVLRPEEFGKSTSDRPDLKTRCLAEAFGTFMLVVTVGLNIVSGSRATAYSAAAALMCMIYSLGNVSGAHFNPAVTLAVLAGGREKISRRDAGGYITAQIVGGLLAGCVYAAYHMGSAVADKSIKLVPGRGFDLAQASIAELITTMFLGYVVLCIATVREPYAKDLFGLVIASTVTGGSFAVGSVSGGKDRNARELPGILEISGGSGALVPQERPKLERFDGSDPSMYRRWRRKAELMLLEKLTKDDGHKLIFEALDARYKELDKESLHKDLQEYFYGLKIRPGETYRNLTVRLDTSYRRLKEHAVELPDEVRGWFLLQKMQLEQSAQAMVLTATKGSLKYAEVDKAIQSIFPQGTARNSSAKTREVFAAEGVELSSVEDESAEDVYEAIAEAMQTMEEYDDEEAVDVFETYKDIRRRVQQKKLGRGYKGHQGGDWKLTGTVKGKLELLKSKTKCHICKETGHWKRECPKRNQQGGYASRHHKPSGSGDAMVADETSENYYGLDQEHFLDVDEPEKFEIFLAERGNDIDVVLATKQEAVGEDGEVNGDFERSLKEFFSSSAERKDADACEAYMADFADVAEHGVPDTACRRTLVGQAVLSRMARALEKSGLRIRYVPESHEFPFGNAGTLRSRVSALIPVCLGGKQLAIRAAVLPGSGSETPLLLSKELLRRLQVKLDMGKDELEIGLYGVKISLKETERGHYAIPLFAGFSGDVKKTVLQNVRVETLDVNAAECSVKDKQLSGQMVPDAPMEGFQRTSLINELMTEVAGHESGEMSDLRAKILDEAADHSDDEPGDNVPGVVGMLGRVIFNVGKYQKQGALMNFKTAYEQDKKYESDVDDHWLLMTETGEYRTESAGERRRRQLRERIEAMTHELEALEDEEVRDMKLHFLNIVDEATGYQMVVPLWKGMQAKVVRNAYRKNWKRWAGAPIRLFSDGGKEFEGEFEHGLSLDGTYGDTSAAYSPWQNGLVEKRGDVWKTAYAKAQLEVKPRSKQEVQELVDQINNAVNSMTRKDGYSPNQHVFGRDVRVPGMICSDPDPVINSSLAQGESVFERRMALRTAARKAFLDADGEARIRRAMECRTRPERGPFVEGQLVFFWRKNRFENRHHWHGPGIVIGKSGGSKVWVAKGTKVYRCCPEQLRGLSPDQEAMVKLLPADMVYMRDHVSARGAGSCHDLSSLERPPDSDGAEQAAEQVGNLSGARQLEPQSEEAEVSNEAAMPLVDHAQGAVAHEGQGTVRSGEEVVMPGDESPSKRARTQENVSPLTMMLRANPALLDAGRATGSGGTHEPSGADVPIPGADAPDEDLEVHVCESDHWLVDHRRMRLVRVHVEERVATFVPNMDELPVSAEHVEAFCRVVGFSRQGAKRVVSYDWKTAAAEYVFSKGQPWTGQTVTTKKGRKEVAENEVSPQRREGLNRAKTKEWTKLTDSGAIKVHVGKAAEALRQSLDKKRILKSRYVVTEADANSSPATSDLKARWCIRGYLDPDLLELDTSAPTLSMEGFAVAMQLIAGKKWTLNIADVEGAFLRGDALDPKRGRLFIELPPGGVPNVPEGALVEAVKTVYGLADAPKAWWQCFKAKLEALGMKVSRFDACLFHYFHQGEIAGTIALHVDDLCAGGNKAFQENVLKPLQAMFPFKHWKSGTGEFLGKMLEQQVDGSIKVEQSEYARQFKGLDLSRLRRKEKTEPITNEERTQMRGVLGGINWLVSGSRPDLGAWCSLLQQRVCNATVADLIELNKLVSQVHDNSAACIWIKSIPIQDVQFALLTDAAWANAKGCCSQAGYMIAACDKELPAGRWGTFSVMRWRSYKQNRQTHSTLGAELLSLSRELNPSVVLGLMIGNVVNPGKGGMGPVGSWVALLVSELFGGLLAAGLFRMTHRSEFVEVEKDGDDKGDGVKGLEKETVAADVEAAAEAASS</sequence>
<keyword evidence="5 10" id="KW-0812">Transmembrane</keyword>
<keyword evidence="7 10" id="KW-0472">Membrane</keyword>
<dbReference type="Gene3D" id="4.10.60.10">
    <property type="entry name" value="Zinc finger, CCHC-type"/>
    <property type="match status" value="1"/>
</dbReference>
<dbReference type="GO" id="GO:0015250">
    <property type="term" value="F:water channel activity"/>
    <property type="evidence" value="ECO:0007669"/>
    <property type="project" value="TreeGrafter"/>
</dbReference>
<dbReference type="Proteomes" id="UP000186817">
    <property type="component" value="Unassembled WGS sequence"/>
</dbReference>
<feature type="transmembrane region" description="Helical" evidence="10">
    <location>
        <begin position="546"/>
        <end position="565"/>
    </location>
</feature>
<feature type="transmembrane region" description="Helical" evidence="10">
    <location>
        <begin position="627"/>
        <end position="649"/>
    </location>
</feature>
<dbReference type="SMART" id="SM00343">
    <property type="entry name" value="ZnF_C2HC"/>
    <property type="match status" value="1"/>
</dbReference>
<keyword evidence="8" id="KW-0479">Metal-binding</keyword>
<dbReference type="PANTHER" id="PTHR19139">
    <property type="entry name" value="AQUAPORIN TRANSPORTER"/>
    <property type="match status" value="1"/>
</dbReference>
<evidence type="ECO:0000256" key="8">
    <source>
        <dbReference type="PROSITE-ProRule" id="PRU00047"/>
    </source>
</evidence>
<dbReference type="InterPro" id="IPR012337">
    <property type="entry name" value="RNaseH-like_sf"/>
</dbReference>
<evidence type="ECO:0000256" key="7">
    <source>
        <dbReference type="ARBA" id="ARBA00023136"/>
    </source>
</evidence>
<dbReference type="GO" id="GO:0008270">
    <property type="term" value="F:zinc ion binding"/>
    <property type="evidence" value="ECO:0007669"/>
    <property type="project" value="UniProtKB-KW"/>
</dbReference>
<dbReference type="Pfam" id="PF01490">
    <property type="entry name" value="Aa_trans"/>
    <property type="match status" value="1"/>
</dbReference>
<evidence type="ECO:0000256" key="10">
    <source>
        <dbReference type="SAM" id="Phobius"/>
    </source>
</evidence>
<feature type="region of interest" description="Disordered" evidence="9">
    <location>
        <begin position="1951"/>
        <end position="1979"/>
    </location>
</feature>
<organism evidence="13 14">
    <name type="scientific">Symbiodinium microadriaticum</name>
    <name type="common">Dinoflagellate</name>
    <name type="synonym">Zooxanthella microadriatica</name>
    <dbReference type="NCBI Taxonomy" id="2951"/>
    <lineage>
        <taxon>Eukaryota</taxon>
        <taxon>Sar</taxon>
        <taxon>Alveolata</taxon>
        <taxon>Dinophyceae</taxon>
        <taxon>Suessiales</taxon>
        <taxon>Symbiodiniaceae</taxon>
        <taxon>Symbiodinium</taxon>
    </lineage>
</organism>
<dbReference type="Pfam" id="PF00098">
    <property type="entry name" value="zf-CCHC"/>
    <property type="match status" value="1"/>
</dbReference>
<dbReference type="SUPFAM" id="SSF81338">
    <property type="entry name" value="Aquaporin-like"/>
    <property type="match status" value="2"/>
</dbReference>
<keyword evidence="3" id="KW-0813">Transport</keyword>
<dbReference type="InterPro" id="IPR001878">
    <property type="entry name" value="Znf_CCHC"/>
</dbReference>
<keyword evidence="6 10" id="KW-1133">Transmembrane helix</keyword>
<feature type="transmembrane region" description="Helical" evidence="10">
    <location>
        <begin position="335"/>
        <end position="362"/>
    </location>
</feature>
<feature type="transmembrane region" description="Helical" evidence="10">
    <location>
        <begin position="852"/>
        <end position="872"/>
    </location>
</feature>
<dbReference type="SUPFAM" id="SSF57756">
    <property type="entry name" value="Retrovirus zinc finger-like domains"/>
    <property type="match status" value="1"/>
</dbReference>
<dbReference type="PRINTS" id="PR00783">
    <property type="entry name" value="MINTRINSICP"/>
</dbReference>
<feature type="transmembrane region" description="Helical" evidence="10">
    <location>
        <begin position="516"/>
        <end position="540"/>
    </location>
</feature>
<keyword evidence="4" id="KW-1003">Cell membrane</keyword>
<feature type="transmembrane region" description="Helical" evidence="10">
    <location>
        <begin position="155"/>
        <end position="177"/>
    </location>
</feature>
<keyword evidence="8" id="KW-0863">Zinc-finger</keyword>
<evidence type="ECO:0000256" key="3">
    <source>
        <dbReference type="ARBA" id="ARBA00022448"/>
    </source>
</evidence>
<keyword evidence="8" id="KW-0862">Zinc</keyword>
<dbReference type="Gene3D" id="3.30.420.10">
    <property type="entry name" value="Ribonuclease H-like superfamily/Ribonuclease H"/>
    <property type="match status" value="1"/>
</dbReference>
<keyword evidence="14" id="KW-1185">Reference proteome</keyword>
<feature type="transmembrane region" description="Helical" evidence="10">
    <location>
        <begin position="221"/>
        <end position="247"/>
    </location>
</feature>
<feature type="domain" description="Integrase catalytic" evidence="12">
    <location>
        <begin position="1581"/>
        <end position="1745"/>
    </location>
</feature>
<dbReference type="InterPro" id="IPR034294">
    <property type="entry name" value="Aquaporin_transptr"/>
</dbReference>
<dbReference type="PANTHER" id="PTHR19139:SF199">
    <property type="entry name" value="MIP17260P"/>
    <property type="match status" value="1"/>
</dbReference>
<dbReference type="InterPro" id="IPR022357">
    <property type="entry name" value="MIP_CS"/>
</dbReference>
<dbReference type="InterPro" id="IPR000425">
    <property type="entry name" value="MIP"/>
</dbReference>